<keyword evidence="2" id="KW-0812">Transmembrane</keyword>
<dbReference type="Proteomes" id="UP001216253">
    <property type="component" value="Unassembled WGS sequence"/>
</dbReference>
<gene>
    <name evidence="3" type="ORF">PYV00_02170</name>
</gene>
<evidence type="ECO:0000256" key="2">
    <source>
        <dbReference type="SAM" id="Phobius"/>
    </source>
</evidence>
<keyword evidence="4" id="KW-1185">Reference proteome</keyword>
<evidence type="ECO:0000313" key="3">
    <source>
        <dbReference type="EMBL" id="MDE8650523.1"/>
    </source>
</evidence>
<feature type="transmembrane region" description="Helical" evidence="2">
    <location>
        <begin position="149"/>
        <end position="168"/>
    </location>
</feature>
<evidence type="ECO:0000313" key="4">
    <source>
        <dbReference type="Proteomes" id="UP001216253"/>
    </source>
</evidence>
<keyword evidence="2" id="KW-0472">Membrane</keyword>
<feature type="transmembrane region" description="Helical" evidence="2">
    <location>
        <begin position="174"/>
        <end position="193"/>
    </location>
</feature>
<feature type="transmembrane region" description="Helical" evidence="2">
    <location>
        <begin position="55"/>
        <end position="76"/>
    </location>
</feature>
<proteinExistence type="predicted"/>
<sequence>MMRGMPGETRDTGQRDGTPMQARRREPIAPAAAPATRSASSAASLAARRGPGGGLALNALALALCALLLGLAAIRVEGAAVIGATAAGALFALRQRLILFLIAAAMLIPLAVLPEARLSIGYWSQMALMVGAALLSPRFAPALLHVPQWAWALVAMLGTASFCLSLAGPAGVGMAAATVFGSLCAACLGAGLARHLAMADARLLAWGEDGLAAVTRDLLLGRITSGMLHDLAQPLNVIAMANGNLGYIVEHLDIDDEARRQLVERIARISTHTEGAAYILGLFRWFGREGNQDESRLSVRSALERAVAATRSNVRHHGVAIELKGDGLDYLVPRRHGALEMMAVAALLSAFGAFIRPEGQKLKGTVLLHAALSPAHVVIRFHCTDEAGAVLAGKKLDHATLWLVEQVAREADGDFRCARTAPRGAAQPARFVIRLARDDI</sequence>
<dbReference type="RefSeq" id="WP_275226616.1">
    <property type="nucleotide sequence ID" value="NZ_JARESE010000004.1"/>
</dbReference>
<accession>A0ABT5WKF2</accession>
<protein>
    <recommendedName>
        <fullName evidence="5">HAMP domain-containing histidine kinase</fullName>
    </recommendedName>
</protein>
<feature type="transmembrane region" description="Helical" evidence="2">
    <location>
        <begin position="97"/>
        <end position="114"/>
    </location>
</feature>
<organism evidence="3 4">
    <name type="scientific">Novosphingobium album</name>
    <name type="common">ex Liu et al. 2023</name>
    <dbReference type="NCBI Taxonomy" id="3031130"/>
    <lineage>
        <taxon>Bacteria</taxon>
        <taxon>Pseudomonadati</taxon>
        <taxon>Pseudomonadota</taxon>
        <taxon>Alphaproteobacteria</taxon>
        <taxon>Sphingomonadales</taxon>
        <taxon>Sphingomonadaceae</taxon>
        <taxon>Novosphingobium</taxon>
    </lineage>
</organism>
<feature type="transmembrane region" description="Helical" evidence="2">
    <location>
        <begin position="120"/>
        <end position="137"/>
    </location>
</feature>
<keyword evidence="2" id="KW-1133">Transmembrane helix</keyword>
<evidence type="ECO:0000256" key="1">
    <source>
        <dbReference type="SAM" id="MobiDB-lite"/>
    </source>
</evidence>
<reference evidence="3 4" key="1">
    <citation type="submission" date="2023-03" db="EMBL/GenBank/DDBJ databases">
        <title>NovoSphingobium album sp. nov. isolated from polycyclic aromatic hydrocarbons- and heavy-metal polluted soil.</title>
        <authorList>
            <person name="Liu Z."/>
            <person name="Wang K."/>
        </authorList>
    </citation>
    <scope>NUCLEOTIDE SEQUENCE [LARGE SCALE GENOMIC DNA]</scope>
    <source>
        <strain evidence="3 4">H3SJ31-1</strain>
    </source>
</reference>
<evidence type="ECO:0008006" key="5">
    <source>
        <dbReference type="Google" id="ProtNLM"/>
    </source>
</evidence>
<feature type="region of interest" description="Disordered" evidence="1">
    <location>
        <begin position="1"/>
        <end position="36"/>
    </location>
</feature>
<dbReference type="EMBL" id="JARESE010000004">
    <property type="protein sequence ID" value="MDE8650523.1"/>
    <property type="molecule type" value="Genomic_DNA"/>
</dbReference>
<comment type="caution">
    <text evidence="3">The sequence shown here is derived from an EMBL/GenBank/DDBJ whole genome shotgun (WGS) entry which is preliminary data.</text>
</comment>
<name>A0ABT5WKF2_9SPHN</name>